<evidence type="ECO:0000313" key="1">
    <source>
        <dbReference type="EMBL" id="KAJ3659590.1"/>
    </source>
</evidence>
<proteinExistence type="predicted"/>
<reference evidence="1" key="1">
    <citation type="journal article" date="2023" name="G3 (Bethesda)">
        <title>Whole genome assemblies of Zophobas morio and Tenebrio molitor.</title>
        <authorList>
            <person name="Kaur S."/>
            <person name="Stinson S.A."/>
            <person name="diCenzo G.C."/>
        </authorList>
    </citation>
    <scope>NUCLEOTIDE SEQUENCE</scope>
    <source>
        <strain evidence="1">QUZm001</strain>
    </source>
</reference>
<dbReference type="PANTHER" id="PTHR46512:SF10">
    <property type="entry name" value="FK506-BINDING PROTEIN-LIKE"/>
    <property type="match status" value="1"/>
</dbReference>
<comment type="caution">
    <text evidence="1">The sequence shown here is derived from an EMBL/GenBank/DDBJ whole genome shotgun (WGS) entry which is preliminary data.</text>
</comment>
<name>A0AA38IPW2_9CUCU</name>
<dbReference type="SUPFAM" id="SSF48452">
    <property type="entry name" value="TPR-like"/>
    <property type="match status" value="1"/>
</dbReference>
<evidence type="ECO:0000313" key="2">
    <source>
        <dbReference type="EMBL" id="KAJ3661193.1"/>
    </source>
</evidence>
<dbReference type="Gene3D" id="1.25.40.10">
    <property type="entry name" value="Tetratricopeptide repeat domain"/>
    <property type="match status" value="1"/>
</dbReference>
<evidence type="ECO:0000313" key="3">
    <source>
        <dbReference type="Proteomes" id="UP001168821"/>
    </source>
</evidence>
<organism evidence="1 3">
    <name type="scientific">Zophobas morio</name>
    <dbReference type="NCBI Taxonomy" id="2755281"/>
    <lineage>
        <taxon>Eukaryota</taxon>
        <taxon>Metazoa</taxon>
        <taxon>Ecdysozoa</taxon>
        <taxon>Arthropoda</taxon>
        <taxon>Hexapoda</taxon>
        <taxon>Insecta</taxon>
        <taxon>Pterygota</taxon>
        <taxon>Neoptera</taxon>
        <taxon>Endopterygota</taxon>
        <taxon>Coleoptera</taxon>
        <taxon>Polyphaga</taxon>
        <taxon>Cucujiformia</taxon>
        <taxon>Tenebrionidae</taxon>
        <taxon>Zophobas</taxon>
    </lineage>
</organism>
<dbReference type="Proteomes" id="UP001168821">
    <property type="component" value="Unassembled WGS sequence"/>
</dbReference>
<dbReference type="PANTHER" id="PTHR46512">
    <property type="entry name" value="PEPTIDYLPROLYL ISOMERASE"/>
    <property type="match status" value="1"/>
</dbReference>
<dbReference type="Pfam" id="PF14559">
    <property type="entry name" value="TPR_19"/>
    <property type="match status" value="1"/>
</dbReference>
<dbReference type="InterPro" id="IPR011990">
    <property type="entry name" value="TPR-like_helical_dom_sf"/>
</dbReference>
<dbReference type="EMBL" id="JALNTZ010000002">
    <property type="protein sequence ID" value="KAJ3661193.1"/>
    <property type="molecule type" value="Genomic_DNA"/>
</dbReference>
<dbReference type="InterPro" id="IPR019734">
    <property type="entry name" value="TPR_rpt"/>
</dbReference>
<keyword evidence="3" id="KW-1185">Reference proteome</keyword>
<dbReference type="EMBL" id="JALNTZ010000003">
    <property type="protein sequence ID" value="KAJ3659590.1"/>
    <property type="molecule type" value="Genomic_DNA"/>
</dbReference>
<dbReference type="SMART" id="SM00028">
    <property type="entry name" value="TPR"/>
    <property type="match status" value="3"/>
</dbReference>
<protein>
    <submittedName>
        <fullName evidence="1">Uncharacterized protein</fullName>
    </submittedName>
</protein>
<sequence>MNESETAKFKIMPENISFVVTLVHIKFRGYIHTWNAKKKFEIAQEHKERGVTLYKQDRGKDAAYRFVKALKIIHSIPINAETPPDVIDNIPVSDIKKLKANLYNNLASYYLKKGAWQLTIDTCKRVFDYDEDNIKAHYKLAVALIKDRNFERAKNELDIVLAAESDNKAAIEHMKYVKEQLHNAEVKYNLMVKKMFA</sequence>
<gene>
    <name evidence="2" type="ORF">Zmor_005601</name>
    <name evidence="1" type="ORF">Zmor_011273</name>
</gene>
<dbReference type="AlphaFoldDB" id="A0AA38IPW2"/>
<dbReference type="InterPro" id="IPR050754">
    <property type="entry name" value="FKBP4/5/8-like"/>
</dbReference>
<accession>A0AA38IPW2</accession>